<evidence type="ECO:0000256" key="7">
    <source>
        <dbReference type="ARBA" id="ARBA00022741"/>
    </source>
</evidence>
<organism evidence="18 19">
    <name type="scientific">Micavibrio aeruginosavorus</name>
    <dbReference type="NCBI Taxonomy" id="349221"/>
    <lineage>
        <taxon>Bacteria</taxon>
        <taxon>Pseudomonadati</taxon>
        <taxon>Bdellovibrionota</taxon>
        <taxon>Bdellovibrionia</taxon>
        <taxon>Bdellovibrionales</taxon>
        <taxon>Pseudobdellovibrionaceae</taxon>
        <taxon>Micavibrio</taxon>
    </lineage>
</organism>
<evidence type="ECO:0000313" key="19">
    <source>
        <dbReference type="Proteomes" id="UP000249417"/>
    </source>
</evidence>
<evidence type="ECO:0008006" key="20">
    <source>
        <dbReference type="Google" id="ProtNLM"/>
    </source>
</evidence>
<dbReference type="CDD" id="cd05387">
    <property type="entry name" value="BY-kinase"/>
    <property type="match status" value="1"/>
</dbReference>
<evidence type="ECO:0000256" key="4">
    <source>
        <dbReference type="ARBA" id="ARBA00022519"/>
    </source>
</evidence>
<feature type="domain" description="Polysaccharide chain length determinant N-terminal" evidence="16">
    <location>
        <begin position="20"/>
        <end position="108"/>
    </location>
</feature>
<dbReference type="GO" id="GO:0004713">
    <property type="term" value="F:protein tyrosine kinase activity"/>
    <property type="evidence" value="ECO:0007669"/>
    <property type="project" value="UniProtKB-KW"/>
</dbReference>
<feature type="transmembrane region" description="Helical" evidence="15">
    <location>
        <begin position="414"/>
        <end position="438"/>
    </location>
</feature>
<keyword evidence="8" id="KW-0418">Kinase</keyword>
<evidence type="ECO:0000256" key="9">
    <source>
        <dbReference type="ARBA" id="ARBA00022840"/>
    </source>
</evidence>
<dbReference type="Proteomes" id="UP000249417">
    <property type="component" value="Unassembled WGS sequence"/>
</dbReference>
<dbReference type="InterPro" id="IPR050445">
    <property type="entry name" value="Bact_polysacc_biosynth/exp"/>
</dbReference>
<dbReference type="InterPro" id="IPR027417">
    <property type="entry name" value="P-loop_NTPase"/>
</dbReference>
<dbReference type="SUPFAM" id="SSF52540">
    <property type="entry name" value="P-loop containing nucleoside triphosphate hydrolases"/>
    <property type="match status" value="1"/>
</dbReference>
<comment type="subcellular location">
    <subcellularLocation>
        <location evidence="1">Cell inner membrane</location>
        <topology evidence="1">Multi-pass membrane protein</topology>
    </subcellularLocation>
</comment>
<gene>
    <name evidence="18" type="ORF">DI551_06855</name>
</gene>
<keyword evidence="6 15" id="KW-0812">Transmembrane</keyword>
<dbReference type="InterPro" id="IPR025669">
    <property type="entry name" value="AAA_dom"/>
</dbReference>
<evidence type="ECO:0000256" key="13">
    <source>
        <dbReference type="ARBA" id="ARBA00053015"/>
    </source>
</evidence>
<keyword evidence="12" id="KW-0829">Tyrosine-protein kinase</keyword>
<dbReference type="GO" id="GO:0005886">
    <property type="term" value="C:plasma membrane"/>
    <property type="evidence" value="ECO:0007669"/>
    <property type="project" value="UniProtKB-SubCell"/>
</dbReference>
<evidence type="ECO:0000256" key="6">
    <source>
        <dbReference type="ARBA" id="ARBA00022692"/>
    </source>
</evidence>
<keyword evidence="7" id="KW-0547">Nucleotide-binding</keyword>
<keyword evidence="10 15" id="KW-1133">Transmembrane helix</keyword>
<evidence type="ECO:0000259" key="16">
    <source>
        <dbReference type="Pfam" id="PF02706"/>
    </source>
</evidence>
<dbReference type="InterPro" id="IPR005702">
    <property type="entry name" value="Wzc-like_C"/>
</dbReference>
<keyword evidence="3" id="KW-1003">Cell membrane</keyword>
<keyword evidence="9" id="KW-0067">ATP-binding</keyword>
<protein>
    <recommendedName>
        <fullName evidence="20">Chain-length determining protein</fullName>
    </recommendedName>
</protein>
<keyword evidence="4" id="KW-0997">Cell inner membrane</keyword>
<dbReference type="AlphaFoldDB" id="A0A2W5MWN8"/>
<keyword evidence="11 15" id="KW-0472">Membrane</keyword>
<evidence type="ECO:0000256" key="5">
    <source>
        <dbReference type="ARBA" id="ARBA00022679"/>
    </source>
</evidence>
<sequence>MDRRATDRRTQTGNEPFVFNIEDILKIFWRRKALLLGFMLMVIIPGAAYIFTKPEIYRANATAIIEEQSISLTDFRNLIPSMKFDDLTLDTQVNLVQSPGLIEKTVKDIKALPAEDKKMFTKETQESLEDMGPGFVAGNLFVAPVGKSRVISLAFKSEDPYLSAKIANIHMGNFIDYNMATKRQQMSNISDWLTQQIERLREDSLAKSQKIQEFRNESGIIMGKNSQELVYQQITDLTTQLVPIETQKMNLQARADAMANKGGVPELLESNAVSDLKGQLSSAKQELKSLSAKFGTSHPDYIAAKRRVEQISSDLGRETANVKTSVQSQLETITQQETFLRDRIEELNKQVDQLRDKEITLESLESDLESNQKLLSTYAEMLGEIKTQMELNRPDIRALSQAEVPLFPSGTSPMILMAMVVIFAGAFAVGAVIVLELIDRGIEDVKDVQKILNLRLLGVLPKTKSPLGDITGKKRSAYTEELKRVYLTLSSKNQPQTILVTATKSGEGKSTVALSLAQYLASIRAKVVLIDANTSSPSLATLAGTSAVPGFAELLIGAADYSKAIHRTDGSLPVIPAGNQKDYPVDILASDAFTKMLETLKSQYDYVIIDCAPVFNTTDAEVISRLVDQVILIVEWSKTPKKKLKHVANVLRQFSKDVPNVILNKHS</sequence>
<dbReference type="PANTHER" id="PTHR32309:SF31">
    <property type="entry name" value="CAPSULAR EXOPOLYSACCHARIDE FAMILY"/>
    <property type="match status" value="1"/>
</dbReference>
<keyword evidence="14" id="KW-0175">Coiled coil</keyword>
<dbReference type="EMBL" id="QFQB01000043">
    <property type="protein sequence ID" value="PZQ45622.1"/>
    <property type="molecule type" value="Genomic_DNA"/>
</dbReference>
<evidence type="ECO:0000256" key="2">
    <source>
        <dbReference type="ARBA" id="ARBA00008883"/>
    </source>
</evidence>
<evidence type="ECO:0000256" key="12">
    <source>
        <dbReference type="ARBA" id="ARBA00023137"/>
    </source>
</evidence>
<dbReference type="Pfam" id="PF13614">
    <property type="entry name" value="AAA_31"/>
    <property type="match status" value="1"/>
</dbReference>
<dbReference type="NCBIfam" id="TIGR01007">
    <property type="entry name" value="eps_fam"/>
    <property type="match status" value="1"/>
</dbReference>
<evidence type="ECO:0000256" key="8">
    <source>
        <dbReference type="ARBA" id="ARBA00022777"/>
    </source>
</evidence>
<proteinExistence type="inferred from homology"/>
<dbReference type="GO" id="GO:0005524">
    <property type="term" value="F:ATP binding"/>
    <property type="evidence" value="ECO:0007669"/>
    <property type="project" value="UniProtKB-KW"/>
</dbReference>
<evidence type="ECO:0000256" key="14">
    <source>
        <dbReference type="SAM" id="Coils"/>
    </source>
</evidence>
<feature type="coiled-coil region" evidence="14">
    <location>
        <begin position="330"/>
        <end position="374"/>
    </location>
</feature>
<dbReference type="InterPro" id="IPR003856">
    <property type="entry name" value="LPS_length_determ_N"/>
</dbReference>
<feature type="transmembrane region" description="Helical" evidence="15">
    <location>
        <begin position="33"/>
        <end position="51"/>
    </location>
</feature>
<accession>A0A2W5MWN8</accession>
<dbReference type="Gene3D" id="3.40.50.300">
    <property type="entry name" value="P-loop containing nucleotide triphosphate hydrolases"/>
    <property type="match status" value="1"/>
</dbReference>
<comment type="similarity">
    <text evidence="2">Belongs to the etk/wzc family.</text>
</comment>
<evidence type="ECO:0000313" key="18">
    <source>
        <dbReference type="EMBL" id="PZQ45622.1"/>
    </source>
</evidence>
<evidence type="ECO:0000259" key="17">
    <source>
        <dbReference type="Pfam" id="PF13614"/>
    </source>
</evidence>
<evidence type="ECO:0000256" key="1">
    <source>
        <dbReference type="ARBA" id="ARBA00004429"/>
    </source>
</evidence>
<keyword evidence="5" id="KW-0808">Transferase</keyword>
<comment type="caution">
    <text evidence="18">The sequence shown here is derived from an EMBL/GenBank/DDBJ whole genome shotgun (WGS) entry which is preliminary data.</text>
</comment>
<reference evidence="18 19" key="1">
    <citation type="submission" date="2017-08" db="EMBL/GenBank/DDBJ databases">
        <title>Infants hospitalized years apart are colonized by the same room-sourced microbial strains.</title>
        <authorList>
            <person name="Brooks B."/>
            <person name="Olm M.R."/>
            <person name="Firek B.A."/>
            <person name="Baker R."/>
            <person name="Thomas B.C."/>
            <person name="Morowitz M.J."/>
            <person name="Banfield J.F."/>
        </authorList>
    </citation>
    <scope>NUCLEOTIDE SEQUENCE [LARGE SCALE GENOMIC DNA]</scope>
    <source>
        <strain evidence="18">S2_005_002_R2_29</strain>
    </source>
</reference>
<comment type="catalytic activity">
    <reaction evidence="13">
        <text>L-tyrosyl-[protein] + ATP = O-phospho-L-tyrosyl-[protein] + ADP + H(+)</text>
        <dbReference type="Rhea" id="RHEA:10596"/>
        <dbReference type="Rhea" id="RHEA-COMP:10136"/>
        <dbReference type="Rhea" id="RHEA-COMP:20101"/>
        <dbReference type="ChEBI" id="CHEBI:15378"/>
        <dbReference type="ChEBI" id="CHEBI:30616"/>
        <dbReference type="ChEBI" id="CHEBI:46858"/>
        <dbReference type="ChEBI" id="CHEBI:61978"/>
        <dbReference type="ChEBI" id="CHEBI:456216"/>
    </reaction>
</comment>
<evidence type="ECO:0000256" key="3">
    <source>
        <dbReference type="ARBA" id="ARBA00022475"/>
    </source>
</evidence>
<feature type="domain" description="AAA" evidence="17">
    <location>
        <begin position="496"/>
        <end position="657"/>
    </location>
</feature>
<evidence type="ECO:0000256" key="11">
    <source>
        <dbReference type="ARBA" id="ARBA00023136"/>
    </source>
</evidence>
<dbReference type="PANTHER" id="PTHR32309">
    <property type="entry name" value="TYROSINE-PROTEIN KINASE"/>
    <property type="match status" value="1"/>
</dbReference>
<evidence type="ECO:0000256" key="10">
    <source>
        <dbReference type="ARBA" id="ARBA00022989"/>
    </source>
</evidence>
<evidence type="ECO:0000256" key="15">
    <source>
        <dbReference type="SAM" id="Phobius"/>
    </source>
</evidence>
<name>A0A2W5MWN8_9BACT</name>
<dbReference type="Pfam" id="PF02706">
    <property type="entry name" value="Wzz"/>
    <property type="match status" value="1"/>
</dbReference>